<dbReference type="Proteomes" id="UP001482620">
    <property type="component" value="Unassembled WGS sequence"/>
</dbReference>
<comment type="caution">
    <text evidence="1">The sequence shown here is derived from an EMBL/GenBank/DDBJ whole genome shotgun (WGS) entry which is preliminary data.</text>
</comment>
<dbReference type="EMBL" id="JAHRIQ010023864">
    <property type="protein sequence ID" value="MEQ2228524.1"/>
    <property type="molecule type" value="Genomic_DNA"/>
</dbReference>
<accession>A0ABV0T7S4</accession>
<reference evidence="1 2" key="1">
    <citation type="submission" date="2021-06" db="EMBL/GenBank/DDBJ databases">
        <authorList>
            <person name="Palmer J.M."/>
        </authorList>
    </citation>
    <scope>NUCLEOTIDE SEQUENCE [LARGE SCALE GENOMIC DNA]</scope>
    <source>
        <strain evidence="2">if_2019</strain>
        <tissue evidence="1">Muscle</tissue>
    </source>
</reference>
<evidence type="ECO:0000313" key="2">
    <source>
        <dbReference type="Proteomes" id="UP001482620"/>
    </source>
</evidence>
<evidence type="ECO:0000313" key="1">
    <source>
        <dbReference type="EMBL" id="MEQ2228524.1"/>
    </source>
</evidence>
<proteinExistence type="predicted"/>
<sequence>MSSLRMMAGHSLRDRVRSLAIREELRVDPLHLHIEKSQVARASVLDASWTPPPGSVPGTSHREEAQGMAQNTLEGLCLSAGLGTPRVSPRGAAGGVLGEGRLGISA</sequence>
<protein>
    <submittedName>
        <fullName evidence="1">Uncharacterized protein</fullName>
    </submittedName>
</protein>
<keyword evidence="2" id="KW-1185">Reference proteome</keyword>
<organism evidence="1 2">
    <name type="scientific">Ilyodon furcidens</name>
    <name type="common">goldbreast splitfin</name>
    <dbReference type="NCBI Taxonomy" id="33524"/>
    <lineage>
        <taxon>Eukaryota</taxon>
        <taxon>Metazoa</taxon>
        <taxon>Chordata</taxon>
        <taxon>Craniata</taxon>
        <taxon>Vertebrata</taxon>
        <taxon>Euteleostomi</taxon>
        <taxon>Actinopterygii</taxon>
        <taxon>Neopterygii</taxon>
        <taxon>Teleostei</taxon>
        <taxon>Neoteleostei</taxon>
        <taxon>Acanthomorphata</taxon>
        <taxon>Ovalentaria</taxon>
        <taxon>Atherinomorphae</taxon>
        <taxon>Cyprinodontiformes</taxon>
        <taxon>Goodeidae</taxon>
        <taxon>Ilyodon</taxon>
    </lineage>
</organism>
<gene>
    <name evidence="1" type="ORF">ILYODFUR_009804</name>
</gene>
<name>A0ABV0T7S4_9TELE</name>